<evidence type="ECO:0000313" key="7">
    <source>
        <dbReference type="Proteomes" id="UP000679848"/>
    </source>
</evidence>
<dbReference type="EMBL" id="AP023420">
    <property type="protein sequence ID" value="BCK84101.1"/>
    <property type="molecule type" value="Genomic_DNA"/>
</dbReference>
<dbReference type="RefSeq" id="WP_213542995.1">
    <property type="nucleotide sequence ID" value="NZ_AP023420.1"/>
</dbReference>
<evidence type="ECO:0000256" key="1">
    <source>
        <dbReference type="ARBA" id="ARBA00024353"/>
    </source>
</evidence>
<protein>
    <recommendedName>
        <fullName evidence="2">Anti-sigma-W factor RsiW</fullName>
    </recommendedName>
</protein>
<evidence type="ECO:0000259" key="5">
    <source>
        <dbReference type="Pfam" id="PF16107"/>
    </source>
</evidence>
<dbReference type="KEGG" id="pfaa:MM59RIKEN_14200"/>
<evidence type="ECO:0000259" key="4">
    <source>
        <dbReference type="Pfam" id="PF13490"/>
    </source>
</evidence>
<feature type="domain" description="DUF4825" evidence="5">
    <location>
        <begin position="198"/>
        <end position="294"/>
    </location>
</feature>
<organism evidence="6 7">
    <name type="scientific">Pusillibacter faecalis</name>
    <dbReference type="NCBI Taxonomy" id="2714358"/>
    <lineage>
        <taxon>Bacteria</taxon>
        <taxon>Bacillati</taxon>
        <taxon>Bacillota</taxon>
        <taxon>Clostridia</taxon>
        <taxon>Eubacteriales</taxon>
        <taxon>Oscillospiraceae</taxon>
        <taxon>Pusillibacter</taxon>
    </lineage>
</organism>
<keyword evidence="3" id="KW-0812">Transmembrane</keyword>
<dbReference type="InterPro" id="IPR041916">
    <property type="entry name" value="Anti_sigma_zinc_sf"/>
</dbReference>
<dbReference type="Pfam" id="PF13490">
    <property type="entry name" value="zf-HC2"/>
    <property type="match status" value="1"/>
</dbReference>
<dbReference type="AlphaFoldDB" id="A0A810QEL0"/>
<proteinExistence type="inferred from homology"/>
<accession>A0A810QEL0</accession>
<keyword evidence="3" id="KW-1133">Transmembrane helix</keyword>
<dbReference type="Proteomes" id="UP000679848">
    <property type="component" value="Chromosome"/>
</dbReference>
<dbReference type="Gene3D" id="1.10.10.1320">
    <property type="entry name" value="Anti-sigma factor, zinc-finger domain"/>
    <property type="match status" value="1"/>
</dbReference>
<feature type="transmembrane region" description="Helical" evidence="3">
    <location>
        <begin position="75"/>
        <end position="96"/>
    </location>
</feature>
<dbReference type="Pfam" id="PF16107">
    <property type="entry name" value="DUF4825"/>
    <property type="match status" value="1"/>
</dbReference>
<feature type="domain" description="Putative zinc-finger" evidence="4">
    <location>
        <begin position="7"/>
        <end position="41"/>
    </location>
</feature>
<name>A0A810QEL0_9FIRM</name>
<dbReference type="InterPro" id="IPR032250">
    <property type="entry name" value="DUF4825"/>
</dbReference>
<evidence type="ECO:0000256" key="3">
    <source>
        <dbReference type="SAM" id="Phobius"/>
    </source>
</evidence>
<evidence type="ECO:0000256" key="2">
    <source>
        <dbReference type="ARBA" id="ARBA00024438"/>
    </source>
</evidence>
<evidence type="ECO:0000313" key="6">
    <source>
        <dbReference type="EMBL" id="BCK84101.1"/>
    </source>
</evidence>
<reference evidence="6" key="1">
    <citation type="submission" date="2020-09" db="EMBL/GenBank/DDBJ databases">
        <title>New species isolated from human feces.</title>
        <authorList>
            <person name="Kitahara M."/>
            <person name="Shigeno Y."/>
            <person name="Shime M."/>
            <person name="Matsumoto Y."/>
            <person name="Nakamura S."/>
            <person name="Motooka D."/>
            <person name="Fukuoka S."/>
            <person name="Nishikawa H."/>
            <person name="Benno Y."/>
        </authorList>
    </citation>
    <scope>NUCLEOTIDE SEQUENCE</scope>
    <source>
        <strain evidence="6">MM59</strain>
    </source>
</reference>
<sequence length="364" mass="39265">MKNDLTCAVTRDLLPSYVEGLTAPETNQAVEAHLSTCSECAALREALASPTEEDPQAAREVDYLKKVKRRGWKRAALAVLCTAAVLAAALALKVFVIGTPLQVQTLMVSSIREEAEQLHLELSSMASANAYHGWSVETQDGVVSIYAREVLVSPLFSDGTAALTIPLDGVTEIWLGGTSGRLIWQEGTAISPAVQAIYEAQTPYLGDNSAVSALLQELSRWYGGGILTGYTMSLQTASQPYGLTLGFAGPEVPLDLMRKPDPDSFAADLHLEMERLSPLLLALIGNLEEVRWTYLRPDGITQSHTVTLAEVDAALPAVTKAYNADRGTDWVPLESVKDYAASPADLQQLCALVEYGFGYVSYLL</sequence>
<comment type="similarity">
    <text evidence="1">Belongs to the zinc-associated anti-sigma factor (ZAS) superfamily. Anti-sigma-W factor family.</text>
</comment>
<gene>
    <name evidence="6" type="ORF">MM59RIKEN_14200</name>
</gene>
<keyword evidence="7" id="KW-1185">Reference proteome</keyword>
<dbReference type="InterPro" id="IPR027383">
    <property type="entry name" value="Znf_put"/>
</dbReference>
<keyword evidence="3" id="KW-0472">Membrane</keyword>